<dbReference type="Proteomes" id="UP000317429">
    <property type="component" value="Chromosome"/>
</dbReference>
<dbReference type="RefSeq" id="WP_145291778.1">
    <property type="nucleotide sequence ID" value="NZ_CP036291.1"/>
</dbReference>
<dbReference type="PROSITE" id="PS51257">
    <property type="entry name" value="PROKAR_LIPOPROTEIN"/>
    <property type="match status" value="1"/>
</dbReference>
<feature type="chain" id="PRO_5021947080" description="Secreted protein" evidence="1">
    <location>
        <begin position="22"/>
        <end position="62"/>
    </location>
</feature>
<feature type="signal peptide" evidence="1">
    <location>
        <begin position="1"/>
        <end position="21"/>
    </location>
</feature>
<dbReference type="AlphaFoldDB" id="A0A518DJG4"/>
<protein>
    <recommendedName>
        <fullName evidence="4">Secreted protein</fullName>
    </recommendedName>
</protein>
<evidence type="ECO:0000313" key="2">
    <source>
        <dbReference type="EMBL" id="QDU91613.1"/>
    </source>
</evidence>
<reference evidence="2 3" key="1">
    <citation type="submission" date="2019-02" db="EMBL/GenBank/DDBJ databases">
        <title>Deep-cultivation of Planctomycetes and their phenomic and genomic characterization uncovers novel biology.</title>
        <authorList>
            <person name="Wiegand S."/>
            <person name="Jogler M."/>
            <person name="Boedeker C."/>
            <person name="Pinto D."/>
            <person name="Vollmers J."/>
            <person name="Rivas-Marin E."/>
            <person name="Kohn T."/>
            <person name="Peeters S.H."/>
            <person name="Heuer A."/>
            <person name="Rast P."/>
            <person name="Oberbeckmann S."/>
            <person name="Bunk B."/>
            <person name="Jeske O."/>
            <person name="Meyerdierks A."/>
            <person name="Storesund J.E."/>
            <person name="Kallscheuer N."/>
            <person name="Luecker S."/>
            <person name="Lage O.M."/>
            <person name="Pohl T."/>
            <person name="Merkel B.J."/>
            <person name="Hornburger P."/>
            <person name="Mueller R.-W."/>
            <person name="Bruemmer F."/>
            <person name="Labrenz M."/>
            <person name="Spormann A.M."/>
            <person name="Op den Camp H."/>
            <person name="Overmann J."/>
            <person name="Amann R."/>
            <person name="Jetten M.S.M."/>
            <person name="Mascher T."/>
            <person name="Medema M.H."/>
            <person name="Devos D.P."/>
            <person name="Kaster A.-K."/>
            <person name="Ovreas L."/>
            <person name="Rohde M."/>
            <person name="Galperin M.Y."/>
            <person name="Jogler C."/>
        </authorList>
    </citation>
    <scope>NUCLEOTIDE SEQUENCE [LARGE SCALE GENOMIC DNA]</scope>
    <source>
        <strain evidence="2 3">Pla175</strain>
    </source>
</reference>
<sequence length="62" mass="6378" precursor="true">MTNKTKSVAAIPLFAGALLLAGVCGVSGCEQKEKVFELDAPGVEVDVEKSKRDGAVDVDVDG</sequence>
<accession>A0A518DJG4</accession>
<evidence type="ECO:0008006" key="4">
    <source>
        <dbReference type="Google" id="ProtNLM"/>
    </source>
</evidence>
<keyword evidence="1" id="KW-0732">Signal</keyword>
<organism evidence="2 3">
    <name type="scientific">Pirellulimonas nuda</name>
    <dbReference type="NCBI Taxonomy" id="2528009"/>
    <lineage>
        <taxon>Bacteria</taxon>
        <taxon>Pseudomonadati</taxon>
        <taxon>Planctomycetota</taxon>
        <taxon>Planctomycetia</taxon>
        <taxon>Pirellulales</taxon>
        <taxon>Lacipirellulaceae</taxon>
        <taxon>Pirellulimonas</taxon>
    </lineage>
</organism>
<dbReference type="EMBL" id="CP036291">
    <property type="protein sequence ID" value="QDU91613.1"/>
    <property type="molecule type" value="Genomic_DNA"/>
</dbReference>
<keyword evidence="3" id="KW-1185">Reference proteome</keyword>
<dbReference type="KEGG" id="pnd:Pla175_50430"/>
<gene>
    <name evidence="2" type="ORF">Pla175_50430</name>
</gene>
<evidence type="ECO:0000313" key="3">
    <source>
        <dbReference type="Proteomes" id="UP000317429"/>
    </source>
</evidence>
<evidence type="ECO:0000256" key="1">
    <source>
        <dbReference type="SAM" id="SignalP"/>
    </source>
</evidence>
<proteinExistence type="predicted"/>
<name>A0A518DJG4_9BACT</name>